<dbReference type="PANTHER" id="PTHR47170">
    <property type="entry name" value="MALONYL-COA ACP TRANSACYLASE, ACP-BINDING"/>
    <property type="match status" value="1"/>
</dbReference>
<evidence type="ECO:0000259" key="13">
    <source>
        <dbReference type="SMART" id="SM00827"/>
    </source>
</evidence>
<keyword evidence="4" id="KW-0444">Lipid biosynthesis</keyword>
<protein>
    <recommendedName>
        <fullName evidence="3">[acyl-carrier-protein] S-malonyltransferase</fullName>
        <ecNumber evidence="3">2.3.1.39</ecNumber>
    </recommendedName>
    <alternativeName>
        <fullName evidence="12">[Acyl-carrier-protein] malonyltransferase</fullName>
    </alternativeName>
</protein>
<dbReference type="InterPro" id="IPR052760">
    <property type="entry name" value="Mitochondrial_malonyltrans"/>
</dbReference>
<feature type="domain" description="Malonyl-CoA:ACP transacylase (MAT)" evidence="13">
    <location>
        <begin position="153"/>
        <end position="440"/>
    </location>
</feature>
<comment type="subcellular location">
    <subcellularLocation>
        <location evidence="1">Mitochondrion</location>
    </subcellularLocation>
</comment>
<evidence type="ECO:0000256" key="9">
    <source>
        <dbReference type="ARBA" id="ARBA00023128"/>
    </source>
</evidence>
<accession>A0AAE1FEJ9</accession>
<keyword evidence="5" id="KW-0808">Transferase</keyword>
<keyword evidence="9" id="KW-0496">Mitochondrion</keyword>
<dbReference type="SMART" id="SM00827">
    <property type="entry name" value="PKS_AT"/>
    <property type="match status" value="1"/>
</dbReference>
<comment type="caution">
    <text evidence="14">The sequence shown here is derived from an EMBL/GenBank/DDBJ whole genome shotgun (WGS) entry which is preliminary data.</text>
</comment>
<dbReference type="Proteomes" id="UP001286313">
    <property type="component" value="Unassembled WGS sequence"/>
</dbReference>
<evidence type="ECO:0000256" key="3">
    <source>
        <dbReference type="ARBA" id="ARBA00013258"/>
    </source>
</evidence>
<evidence type="ECO:0000256" key="7">
    <source>
        <dbReference type="ARBA" id="ARBA00022946"/>
    </source>
</evidence>
<dbReference type="InterPro" id="IPR016035">
    <property type="entry name" value="Acyl_Trfase/lysoPLipase"/>
</dbReference>
<keyword evidence="6" id="KW-0276">Fatty acid metabolism</keyword>
<dbReference type="GO" id="GO:0005739">
    <property type="term" value="C:mitochondrion"/>
    <property type="evidence" value="ECO:0007669"/>
    <property type="project" value="UniProtKB-SubCell"/>
</dbReference>
<evidence type="ECO:0000256" key="6">
    <source>
        <dbReference type="ARBA" id="ARBA00022832"/>
    </source>
</evidence>
<keyword evidence="7" id="KW-0809">Transit peptide</keyword>
<dbReference type="GO" id="GO:0004314">
    <property type="term" value="F:[acyl-carrier-protein] S-malonyltransferase activity"/>
    <property type="evidence" value="ECO:0007669"/>
    <property type="project" value="UniProtKB-EC"/>
</dbReference>
<comment type="similarity">
    <text evidence="11">Belongs to the type II malonyltransferase family.</text>
</comment>
<dbReference type="Pfam" id="PF00698">
    <property type="entry name" value="Acyl_transf_1"/>
    <property type="match status" value="1"/>
</dbReference>
<evidence type="ECO:0000256" key="11">
    <source>
        <dbReference type="ARBA" id="ARBA00061523"/>
    </source>
</evidence>
<dbReference type="InterPro" id="IPR001227">
    <property type="entry name" value="Ac_transferase_dom_sf"/>
</dbReference>
<keyword evidence="10" id="KW-0275">Fatty acid biosynthesis</keyword>
<evidence type="ECO:0000256" key="12">
    <source>
        <dbReference type="ARBA" id="ARBA00077751"/>
    </source>
</evidence>
<dbReference type="SUPFAM" id="SSF52151">
    <property type="entry name" value="FabD/lysophospholipase-like"/>
    <property type="match status" value="1"/>
</dbReference>
<dbReference type="Gene3D" id="3.40.366.10">
    <property type="entry name" value="Malonyl-Coenzyme A Acyl Carrier Protein, domain 2"/>
    <property type="match status" value="1"/>
</dbReference>
<dbReference type="AlphaFoldDB" id="A0AAE1FEJ9"/>
<reference evidence="14" key="1">
    <citation type="submission" date="2023-10" db="EMBL/GenBank/DDBJ databases">
        <title>Genome assemblies of two species of porcelain crab, Petrolisthes cinctipes and Petrolisthes manimaculis (Anomura: Porcellanidae).</title>
        <authorList>
            <person name="Angst P."/>
        </authorList>
    </citation>
    <scope>NUCLEOTIDE SEQUENCE</scope>
    <source>
        <strain evidence="14">PB745_01</strain>
        <tissue evidence="14">Gill</tissue>
    </source>
</reference>
<gene>
    <name evidence="14" type="ORF">Pcinc_022530</name>
</gene>
<dbReference type="FunFam" id="3.30.70.250:FF:000005">
    <property type="entry name" value="Malonyl-CoA-acyl carrier protein transacylase, mitochondrial"/>
    <property type="match status" value="1"/>
</dbReference>
<evidence type="ECO:0000256" key="2">
    <source>
        <dbReference type="ARBA" id="ARBA00005194"/>
    </source>
</evidence>
<evidence type="ECO:0000256" key="8">
    <source>
        <dbReference type="ARBA" id="ARBA00023098"/>
    </source>
</evidence>
<comment type="pathway">
    <text evidence="2">Lipid metabolism; fatty acid biosynthesis.</text>
</comment>
<evidence type="ECO:0000256" key="4">
    <source>
        <dbReference type="ARBA" id="ARBA00022516"/>
    </source>
</evidence>
<evidence type="ECO:0000256" key="10">
    <source>
        <dbReference type="ARBA" id="ARBA00023160"/>
    </source>
</evidence>
<sequence length="461" mass="51763">MRDDHHHVNNVWSKLDGRRAVKHPNPQTLTRKMLRQWIQLTRQSLLSYQQLYLRTSKPTNQKFSTSNALLVKDSFVAWKESDSDNLKSSQENFKKESPKQLLENSASYQDIPVAPDDVWIKGPYPQNSNFNQSQAKFSKRPPSIDPQNTSVIFFPGQGTQYVGMGKDLLKYPNVPEMYEAASSILGYDLLDVCLKGPSKKLDKTIYQQPAIVVASLATVEKLRDENPNALEVCVATAGFSVGEITALTFAGALSFEDAIRVVKVRAEAMQLASELTPSGMMTVMYGPDSRLGFACSVAKEFCQHKGLPDVDCSIASYLYPHCKVIAGNDEALTFIEHNKSDFRLKRLKRLPVSGAFHTHLMKPAVEPLKTVLEKVIIEEPFIPVHSNIDGKPYKKIKKIRKQLLQHLYSPVKWEQTMHVIYERSQGTSFPKTYVCGPKNTLNGVLKMSNAKASESCTSVYS</sequence>
<proteinExistence type="inferred from homology"/>
<evidence type="ECO:0000256" key="5">
    <source>
        <dbReference type="ARBA" id="ARBA00022679"/>
    </source>
</evidence>
<evidence type="ECO:0000313" key="14">
    <source>
        <dbReference type="EMBL" id="KAK3872386.1"/>
    </source>
</evidence>
<organism evidence="14 15">
    <name type="scientific">Petrolisthes cinctipes</name>
    <name type="common">Flat porcelain crab</name>
    <dbReference type="NCBI Taxonomy" id="88211"/>
    <lineage>
        <taxon>Eukaryota</taxon>
        <taxon>Metazoa</taxon>
        <taxon>Ecdysozoa</taxon>
        <taxon>Arthropoda</taxon>
        <taxon>Crustacea</taxon>
        <taxon>Multicrustacea</taxon>
        <taxon>Malacostraca</taxon>
        <taxon>Eumalacostraca</taxon>
        <taxon>Eucarida</taxon>
        <taxon>Decapoda</taxon>
        <taxon>Pleocyemata</taxon>
        <taxon>Anomura</taxon>
        <taxon>Galatheoidea</taxon>
        <taxon>Porcellanidae</taxon>
        <taxon>Petrolisthes</taxon>
    </lineage>
</organism>
<dbReference type="EC" id="2.3.1.39" evidence="3"/>
<keyword evidence="15" id="KW-1185">Reference proteome</keyword>
<evidence type="ECO:0000313" key="15">
    <source>
        <dbReference type="Proteomes" id="UP001286313"/>
    </source>
</evidence>
<dbReference type="Gene3D" id="3.30.70.250">
    <property type="entry name" value="Malonyl-CoA ACP transacylase, ACP-binding"/>
    <property type="match status" value="1"/>
</dbReference>
<dbReference type="PANTHER" id="PTHR47170:SF2">
    <property type="entry name" value="MALONYL-COA:ACP TRANSACYLASE (MAT) DOMAIN-CONTAINING PROTEIN"/>
    <property type="match status" value="1"/>
</dbReference>
<dbReference type="EMBL" id="JAWQEG010002380">
    <property type="protein sequence ID" value="KAK3872386.1"/>
    <property type="molecule type" value="Genomic_DNA"/>
</dbReference>
<name>A0AAE1FEJ9_PETCI</name>
<dbReference type="InterPro" id="IPR014043">
    <property type="entry name" value="Acyl_transferase_dom"/>
</dbReference>
<keyword evidence="8" id="KW-0443">Lipid metabolism</keyword>
<dbReference type="GO" id="GO:0006633">
    <property type="term" value="P:fatty acid biosynthetic process"/>
    <property type="evidence" value="ECO:0007669"/>
    <property type="project" value="UniProtKB-KW"/>
</dbReference>
<evidence type="ECO:0000256" key="1">
    <source>
        <dbReference type="ARBA" id="ARBA00004173"/>
    </source>
</evidence>